<dbReference type="InterPro" id="IPR017926">
    <property type="entry name" value="GATASE"/>
</dbReference>
<dbReference type="AlphaFoldDB" id="R1GYI0"/>
<organism evidence="2 3">
    <name type="scientific">Aeromonas molluscorum 848</name>
    <dbReference type="NCBI Taxonomy" id="1268236"/>
    <lineage>
        <taxon>Bacteria</taxon>
        <taxon>Pseudomonadati</taxon>
        <taxon>Pseudomonadota</taxon>
        <taxon>Gammaproteobacteria</taxon>
        <taxon>Aeromonadales</taxon>
        <taxon>Aeromonadaceae</taxon>
        <taxon>Aeromonas</taxon>
    </lineage>
</organism>
<evidence type="ECO:0000259" key="1">
    <source>
        <dbReference type="Pfam" id="PF00117"/>
    </source>
</evidence>
<dbReference type="InterPro" id="IPR029062">
    <property type="entry name" value="Class_I_gatase-like"/>
</dbReference>
<dbReference type="PATRIC" id="fig|1268236.3.peg.669"/>
<dbReference type="SUPFAM" id="SSF52317">
    <property type="entry name" value="Class I glutamine amidotransferase-like"/>
    <property type="match status" value="1"/>
</dbReference>
<comment type="caution">
    <text evidence="2">The sequence shown here is derived from an EMBL/GenBank/DDBJ whole genome shotgun (WGS) entry which is preliminary data.</text>
</comment>
<dbReference type="GO" id="GO:0005829">
    <property type="term" value="C:cytosol"/>
    <property type="evidence" value="ECO:0007669"/>
    <property type="project" value="TreeGrafter"/>
</dbReference>
<feature type="domain" description="Glutamine amidotransferase" evidence="1">
    <location>
        <begin position="76"/>
        <end position="187"/>
    </location>
</feature>
<dbReference type="PANTHER" id="PTHR42695:SF5">
    <property type="entry name" value="GLUTAMINE AMIDOTRANSFERASE YLR126C-RELATED"/>
    <property type="match status" value="1"/>
</dbReference>
<dbReference type="GO" id="GO:0016740">
    <property type="term" value="F:transferase activity"/>
    <property type="evidence" value="ECO:0007669"/>
    <property type="project" value="UniProtKB-KW"/>
</dbReference>
<gene>
    <name evidence="2" type="ORF">G113_03334</name>
</gene>
<protein>
    <submittedName>
        <fullName evidence="2">Class I glutamine amidotransferase</fullName>
    </submittedName>
</protein>
<name>R1GYI0_9GAMM</name>
<dbReference type="Pfam" id="PF00117">
    <property type="entry name" value="GATase"/>
    <property type="match status" value="1"/>
</dbReference>
<keyword evidence="3" id="KW-1185">Reference proteome</keyword>
<dbReference type="EMBL" id="AQGQ01000010">
    <property type="protein sequence ID" value="EOD56500.1"/>
    <property type="molecule type" value="Genomic_DNA"/>
</dbReference>
<keyword evidence="2" id="KW-0808">Transferase</keyword>
<dbReference type="RefSeq" id="WP_005893488.1">
    <property type="nucleotide sequence ID" value="NZ_AQGQ01000010.1"/>
</dbReference>
<dbReference type="InterPro" id="IPR044992">
    <property type="entry name" value="ChyE-like"/>
</dbReference>
<proteinExistence type="predicted"/>
<dbReference type="CDD" id="cd01741">
    <property type="entry name" value="GATase1_1"/>
    <property type="match status" value="1"/>
</dbReference>
<dbReference type="Proteomes" id="UP000013526">
    <property type="component" value="Unassembled WGS sequence"/>
</dbReference>
<evidence type="ECO:0000313" key="2">
    <source>
        <dbReference type="EMBL" id="EOD56500.1"/>
    </source>
</evidence>
<dbReference type="Gene3D" id="3.40.50.880">
    <property type="match status" value="1"/>
</dbReference>
<sequence>MRLGILDCDRLDPEFEARFGRVYSGMFIEGFRALAPDLEFRVWSALDGELPADLDECDAWLITGSRHDAHGDAPWVEALREWVRRADEARAKLAGVCFGHQVIAQALGGEVVKSDKGWGLGVATNAMLASEPWMQPALDQIRILASHQDQVALLPPGGRRLAGNGFCPNFMFGQGEHIVAIQGHPEFPVDYDRALIEKRQQHLAPERYQACLDSLEQEVDSTIMMGWLLRFLGILPSRP</sequence>
<reference evidence="2 3" key="1">
    <citation type="journal article" date="2013" name="Genome Announc.">
        <title>Draft Genome Sequence of Aeromonas molluscorum Strain 848TT, Isolated from Bivalve Molluscs.</title>
        <authorList>
            <person name="Spataro N."/>
            <person name="Farfan M."/>
            <person name="Albarral V."/>
            <person name="Sanglas A."/>
            <person name="Loren J.G."/>
            <person name="Fuste M.C."/>
            <person name="Bosch E."/>
        </authorList>
    </citation>
    <scope>NUCLEOTIDE SEQUENCE [LARGE SCALE GENOMIC DNA]</scope>
    <source>
        <strain evidence="2 3">848</strain>
    </source>
</reference>
<dbReference type="PANTHER" id="PTHR42695">
    <property type="entry name" value="GLUTAMINE AMIDOTRANSFERASE YLR126C-RELATED"/>
    <property type="match status" value="1"/>
</dbReference>
<evidence type="ECO:0000313" key="3">
    <source>
        <dbReference type="Proteomes" id="UP000013526"/>
    </source>
</evidence>
<dbReference type="OrthoDB" id="9813383at2"/>
<keyword evidence="2" id="KW-0315">Glutamine amidotransferase</keyword>
<accession>R1GYI0</accession>